<gene>
    <name evidence="1" type="primary">RvY_16890-1</name>
    <name evidence="1" type="synonym">RvY_16890.1</name>
    <name evidence="1" type="ORF">RvY_16890</name>
</gene>
<protein>
    <submittedName>
        <fullName evidence="1">Uncharacterized protein</fullName>
    </submittedName>
</protein>
<name>A0A1D1W7C6_RAMVA</name>
<comment type="caution">
    <text evidence="1">The sequence shown here is derived from an EMBL/GenBank/DDBJ whole genome shotgun (WGS) entry which is preliminary data.</text>
</comment>
<dbReference type="EMBL" id="BDGG01000014">
    <property type="protein sequence ID" value="GAV06989.1"/>
    <property type="molecule type" value="Genomic_DNA"/>
</dbReference>
<reference evidence="1 2" key="1">
    <citation type="journal article" date="2016" name="Nat. Commun.">
        <title>Extremotolerant tardigrade genome and improved radiotolerance of human cultured cells by tardigrade-unique protein.</title>
        <authorList>
            <person name="Hashimoto T."/>
            <person name="Horikawa D.D."/>
            <person name="Saito Y."/>
            <person name="Kuwahara H."/>
            <person name="Kozuka-Hata H."/>
            <person name="Shin-I T."/>
            <person name="Minakuchi Y."/>
            <person name="Ohishi K."/>
            <person name="Motoyama A."/>
            <person name="Aizu T."/>
            <person name="Enomoto A."/>
            <person name="Kondo K."/>
            <person name="Tanaka S."/>
            <person name="Hara Y."/>
            <person name="Koshikawa S."/>
            <person name="Sagara H."/>
            <person name="Miura T."/>
            <person name="Yokobori S."/>
            <person name="Miyagawa K."/>
            <person name="Suzuki Y."/>
            <person name="Kubo T."/>
            <person name="Oyama M."/>
            <person name="Kohara Y."/>
            <person name="Fujiyama A."/>
            <person name="Arakawa K."/>
            <person name="Katayama T."/>
            <person name="Toyoda A."/>
            <person name="Kunieda T."/>
        </authorList>
    </citation>
    <scope>NUCLEOTIDE SEQUENCE [LARGE SCALE GENOMIC DNA]</scope>
    <source>
        <strain evidence="1 2">YOKOZUNA-1</strain>
    </source>
</reference>
<organism evidence="1 2">
    <name type="scientific">Ramazzottius varieornatus</name>
    <name type="common">Water bear</name>
    <name type="synonym">Tardigrade</name>
    <dbReference type="NCBI Taxonomy" id="947166"/>
    <lineage>
        <taxon>Eukaryota</taxon>
        <taxon>Metazoa</taxon>
        <taxon>Ecdysozoa</taxon>
        <taxon>Tardigrada</taxon>
        <taxon>Eutardigrada</taxon>
        <taxon>Parachela</taxon>
        <taxon>Hypsibioidea</taxon>
        <taxon>Ramazzottiidae</taxon>
        <taxon>Ramazzottius</taxon>
    </lineage>
</organism>
<dbReference type="AlphaFoldDB" id="A0A1D1W7C6"/>
<evidence type="ECO:0000313" key="2">
    <source>
        <dbReference type="Proteomes" id="UP000186922"/>
    </source>
</evidence>
<sequence>MGDEDDCIEYLPTHHLSAASAGGLRLRHVTEDLIKRSAEMAKQLRSSNSLSTGLEGATVKSSVMAVVNDTQRILHSIRDSQTES</sequence>
<keyword evidence="2" id="KW-1185">Reference proteome</keyword>
<evidence type="ECO:0000313" key="1">
    <source>
        <dbReference type="EMBL" id="GAV06989.1"/>
    </source>
</evidence>
<proteinExistence type="predicted"/>
<accession>A0A1D1W7C6</accession>
<dbReference type="Proteomes" id="UP000186922">
    <property type="component" value="Unassembled WGS sequence"/>
</dbReference>